<dbReference type="Proteomes" id="UP000657372">
    <property type="component" value="Unassembled WGS sequence"/>
</dbReference>
<feature type="domain" description="DUF4224" evidence="1">
    <location>
        <begin position="6"/>
        <end position="48"/>
    </location>
</feature>
<gene>
    <name evidence="2" type="ORF">IXC47_05910</name>
</gene>
<dbReference type="InterPro" id="IPR025319">
    <property type="entry name" value="DUF4224"/>
</dbReference>
<comment type="caution">
    <text evidence="2">The sequence shown here is derived from an EMBL/GenBank/DDBJ whole genome shotgun (WGS) entry which is preliminary data.</text>
</comment>
<name>A0ABS0EQS7_9BURK</name>
<evidence type="ECO:0000313" key="2">
    <source>
        <dbReference type="EMBL" id="MBF8177210.1"/>
    </source>
</evidence>
<dbReference type="Pfam" id="PF13986">
    <property type="entry name" value="DUF4224"/>
    <property type="match status" value="1"/>
</dbReference>
<sequence length="68" mass="7640">MTDLALSDIEIHEITGYARPTKQLEVLKSLGIPARRRPDNSVLVLRMHMVHPTTVAAADEPKLKPIRK</sequence>
<reference evidence="2 3" key="1">
    <citation type="submission" date="2020-11" db="EMBL/GenBank/DDBJ databases">
        <title>WGS of Herminiimonas contaminans strain Marseille-Q4544 isolated from planarians Schmidtea mediterranea.</title>
        <authorList>
            <person name="Kangale L."/>
        </authorList>
    </citation>
    <scope>NUCLEOTIDE SEQUENCE [LARGE SCALE GENOMIC DNA]</scope>
    <source>
        <strain evidence="2 3">Marseille-Q4544</strain>
    </source>
</reference>
<organism evidence="2 3">
    <name type="scientific">Herminiimonas contaminans</name>
    <dbReference type="NCBI Taxonomy" id="1111140"/>
    <lineage>
        <taxon>Bacteria</taxon>
        <taxon>Pseudomonadati</taxon>
        <taxon>Pseudomonadota</taxon>
        <taxon>Betaproteobacteria</taxon>
        <taxon>Burkholderiales</taxon>
        <taxon>Oxalobacteraceae</taxon>
        <taxon>Herminiimonas</taxon>
    </lineage>
</organism>
<keyword evidence="3" id="KW-1185">Reference proteome</keyword>
<dbReference type="EMBL" id="JADOEL010000003">
    <property type="protein sequence ID" value="MBF8177210.1"/>
    <property type="molecule type" value="Genomic_DNA"/>
</dbReference>
<evidence type="ECO:0000259" key="1">
    <source>
        <dbReference type="Pfam" id="PF13986"/>
    </source>
</evidence>
<proteinExistence type="predicted"/>
<protein>
    <submittedName>
        <fullName evidence="2">DUF4224 domain-containing protein</fullName>
    </submittedName>
</protein>
<dbReference type="RefSeq" id="WP_195874965.1">
    <property type="nucleotide sequence ID" value="NZ_JADOEL010000003.1"/>
</dbReference>
<evidence type="ECO:0000313" key="3">
    <source>
        <dbReference type="Proteomes" id="UP000657372"/>
    </source>
</evidence>
<accession>A0ABS0EQS7</accession>